<dbReference type="InterPro" id="IPR020056">
    <property type="entry name" value="Rbsml_bL25/Gln-tRNA_synth_N"/>
</dbReference>
<dbReference type="AlphaFoldDB" id="A0A090SYN9"/>
<feature type="domain" description="tRNA synthetases class I (E and Q) anti-codon binding" evidence="4">
    <location>
        <begin position="82"/>
        <end position="113"/>
    </location>
</feature>
<dbReference type="InterPro" id="IPR011035">
    <property type="entry name" value="Ribosomal_bL25/Gln-tRNA_synth"/>
</dbReference>
<dbReference type="InterPro" id="IPR049437">
    <property type="entry name" value="tRNA-synt_1c_C2"/>
</dbReference>
<dbReference type="SUPFAM" id="SSF50715">
    <property type="entry name" value="Ribosomal protein L25-like"/>
    <property type="match status" value="1"/>
</dbReference>
<dbReference type="InterPro" id="IPR050132">
    <property type="entry name" value="Gln/Glu-tRNA_Ligase"/>
</dbReference>
<evidence type="ECO:0000259" key="3">
    <source>
        <dbReference type="Pfam" id="PF03950"/>
    </source>
</evidence>
<dbReference type="Pfam" id="PF20974">
    <property type="entry name" value="tRNA-synt_1c_C2"/>
    <property type="match status" value="1"/>
</dbReference>
<dbReference type="PANTHER" id="PTHR43097">
    <property type="entry name" value="GLUTAMINE-TRNA LIGASE"/>
    <property type="match status" value="1"/>
</dbReference>
<dbReference type="GO" id="GO:0005829">
    <property type="term" value="C:cytosol"/>
    <property type="evidence" value="ECO:0007669"/>
    <property type="project" value="TreeGrafter"/>
</dbReference>
<reference evidence="5 6" key="1">
    <citation type="submission" date="2014-09" db="EMBL/GenBank/DDBJ databases">
        <title>Vibrio maritimus JCM 19240. (C210) whole genome shotgun sequence.</title>
        <authorList>
            <person name="Sawabe T."/>
            <person name="Meirelles P."/>
            <person name="Nakanishi M."/>
            <person name="Sayaka M."/>
            <person name="Hattori M."/>
            <person name="Ohkuma M."/>
        </authorList>
    </citation>
    <scope>NUCLEOTIDE SEQUENCE [LARGE SCALE GENOMIC DNA]</scope>
    <source>
        <strain evidence="5 6">JCM 19240</strain>
    </source>
</reference>
<dbReference type="Pfam" id="PF03950">
    <property type="entry name" value="tRNA-synt_1c_C"/>
    <property type="match status" value="1"/>
</dbReference>
<gene>
    <name evidence="5" type="ORF">JCM19240_6332</name>
</gene>
<dbReference type="PANTHER" id="PTHR43097:SF5">
    <property type="entry name" value="GLUTAMATE--TRNA LIGASE"/>
    <property type="match status" value="1"/>
</dbReference>
<feature type="domain" description="Glutamyl/glutaminyl-tRNA synthetase class Ib anti-codon binding" evidence="3">
    <location>
        <begin position="1"/>
        <end position="65"/>
    </location>
</feature>
<organism evidence="5 6">
    <name type="scientific">Vibrio maritimus</name>
    <dbReference type="NCBI Taxonomy" id="990268"/>
    <lineage>
        <taxon>Bacteria</taxon>
        <taxon>Pseudomonadati</taxon>
        <taxon>Pseudomonadota</taxon>
        <taxon>Gammaproteobacteria</taxon>
        <taxon>Vibrionales</taxon>
        <taxon>Vibrionaceae</taxon>
        <taxon>Vibrio</taxon>
    </lineage>
</organism>
<reference evidence="5 6" key="2">
    <citation type="submission" date="2014-09" db="EMBL/GenBank/DDBJ databases">
        <authorList>
            <consortium name="NBRP consortium"/>
            <person name="Sawabe T."/>
            <person name="Meirelles P."/>
            <person name="Nakanishi M."/>
            <person name="Sayaka M."/>
            <person name="Hattori M."/>
            <person name="Ohkuma M."/>
        </authorList>
    </citation>
    <scope>NUCLEOTIDE SEQUENCE [LARGE SCALE GENOMIC DNA]</scope>
    <source>
        <strain evidence="5 6">JCM 19240</strain>
    </source>
</reference>
<dbReference type="GO" id="GO:0006425">
    <property type="term" value="P:glutaminyl-tRNA aminoacylation"/>
    <property type="evidence" value="ECO:0007669"/>
    <property type="project" value="TreeGrafter"/>
</dbReference>
<dbReference type="GO" id="GO:0004819">
    <property type="term" value="F:glutamine-tRNA ligase activity"/>
    <property type="evidence" value="ECO:0007669"/>
    <property type="project" value="TreeGrafter"/>
</dbReference>
<dbReference type="Proteomes" id="UP000029224">
    <property type="component" value="Unassembled WGS sequence"/>
</dbReference>
<evidence type="ECO:0000313" key="5">
    <source>
        <dbReference type="EMBL" id="GAL32900.1"/>
    </source>
</evidence>
<keyword evidence="6" id="KW-1185">Reference proteome</keyword>
<evidence type="ECO:0000256" key="2">
    <source>
        <dbReference type="ARBA" id="ARBA00035479"/>
    </source>
</evidence>
<name>A0A090SYN9_9VIBR</name>
<dbReference type="InterPro" id="IPR020059">
    <property type="entry name" value="Glu/Gln-tRNA-synth_Ib_codon-bd"/>
</dbReference>
<evidence type="ECO:0000256" key="1">
    <source>
        <dbReference type="ARBA" id="ARBA00022917"/>
    </source>
</evidence>
<dbReference type="GO" id="GO:0005524">
    <property type="term" value="F:ATP binding"/>
    <property type="evidence" value="ECO:0007669"/>
    <property type="project" value="InterPro"/>
</dbReference>
<evidence type="ECO:0000259" key="4">
    <source>
        <dbReference type="Pfam" id="PF20974"/>
    </source>
</evidence>
<keyword evidence="1" id="KW-0648">Protein biosynthesis</keyword>
<evidence type="ECO:0000313" key="6">
    <source>
        <dbReference type="Proteomes" id="UP000029224"/>
    </source>
</evidence>
<dbReference type="Gene3D" id="2.40.240.10">
    <property type="entry name" value="Ribosomal Protein L25, Chain P"/>
    <property type="match status" value="1"/>
</dbReference>
<protein>
    <recommendedName>
        <fullName evidence="2">50S ribosomal protein L25</fullName>
    </recommendedName>
</protein>
<comment type="caution">
    <text evidence="5">The sequence shown here is derived from an EMBL/GenBank/DDBJ whole genome shotgun (WGS) entry which is preliminary data.</text>
</comment>
<sequence>MGTREVPFTREVWIEREDFREEANKKYKRLVLGKEVRLRGAYVIKAERIEKDDAGNITTIFCSYDPETLGKNPADGRKVKGVIHWVSADKGLPAEIRQYDRLFTVANPAAADNFAETIN</sequence>
<keyword evidence="5" id="KW-0436">Ligase</keyword>
<proteinExistence type="predicted"/>
<accession>A0A090SYN9</accession>
<dbReference type="EMBL" id="BBMT01000002">
    <property type="protein sequence ID" value="GAL32900.1"/>
    <property type="molecule type" value="Genomic_DNA"/>
</dbReference>
<keyword evidence="5" id="KW-0030">Aminoacyl-tRNA synthetase</keyword>